<protein>
    <submittedName>
        <fullName evidence="2">Uncharacterized protein</fullName>
    </submittedName>
</protein>
<gene>
    <name evidence="2" type="ORF">NDU88_004232</name>
</gene>
<accession>A0AAV7LKQ8</accession>
<proteinExistence type="predicted"/>
<comment type="caution">
    <text evidence="2">The sequence shown here is derived from an EMBL/GenBank/DDBJ whole genome shotgun (WGS) entry which is preliminary data.</text>
</comment>
<keyword evidence="3" id="KW-1185">Reference proteome</keyword>
<evidence type="ECO:0000313" key="3">
    <source>
        <dbReference type="Proteomes" id="UP001066276"/>
    </source>
</evidence>
<dbReference type="Proteomes" id="UP001066276">
    <property type="component" value="Chromosome 11"/>
</dbReference>
<name>A0AAV7LKQ8_PLEWA</name>
<evidence type="ECO:0000313" key="2">
    <source>
        <dbReference type="EMBL" id="KAJ1091105.1"/>
    </source>
</evidence>
<organism evidence="2 3">
    <name type="scientific">Pleurodeles waltl</name>
    <name type="common">Iberian ribbed newt</name>
    <dbReference type="NCBI Taxonomy" id="8319"/>
    <lineage>
        <taxon>Eukaryota</taxon>
        <taxon>Metazoa</taxon>
        <taxon>Chordata</taxon>
        <taxon>Craniata</taxon>
        <taxon>Vertebrata</taxon>
        <taxon>Euteleostomi</taxon>
        <taxon>Amphibia</taxon>
        <taxon>Batrachia</taxon>
        <taxon>Caudata</taxon>
        <taxon>Salamandroidea</taxon>
        <taxon>Salamandridae</taxon>
        <taxon>Pleurodelinae</taxon>
        <taxon>Pleurodeles</taxon>
    </lineage>
</organism>
<feature type="region of interest" description="Disordered" evidence="1">
    <location>
        <begin position="30"/>
        <end position="54"/>
    </location>
</feature>
<dbReference type="EMBL" id="JANPWB010000015">
    <property type="protein sequence ID" value="KAJ1091105.1"/>
    <property type="molecule type" value="Genomic_DNA"/>
</dbReference>
<dbReference type="AlphaFoldDB" id="A0AAV7LKQ8"/>
<reference evidence="2" key="1">
    <citation type="journal article" date="2022" name="bioRxiv">
        <title>Sequencing and chromosome-scale assembly of the giantPleurodeles waltlgenome.</title>
        <authorList>
            <person name="Brown T."/>
            <person name="Elewa A."/>
            <person name="Iarovenko S."/>
            <person name="Subramanian E."/>
            <person name="Araus A.J."/>
            <person name="Petzold A."/>
            <person name="Susuki M."/>
            <person name="Suzuki K.-i.T."/>
            <person name="Hayashi T."/>
            <person name="Toyoda A."/>
            <person name="Oliveira C."/>
            <person name="Osipova E."/>
            <person name="Leigh N.D."/>
            <person name="Simon A."/>
            <person name="Yun M.H."/>
        </authorList>
    </citation>
    <scope>NUCLEOTIDE SEQUENCE</scope>
    <source>
        <strain evidence="2">20211129_DDA</strain>
        <tissue evidence="2">Liver</tissue>
    </source>
</reference>
<sequence>MGMVRQKTSKCQPLQKTMMAMLLASVTPVDPKPQLQSSLRGVARGRWSSTRKAELPAATDQRTIILMPRAPKLPKTNWGNGGEPLELRTSERLRRYGRF</sequence>
<evidence type="ECO:0000256" key="1">
    <source>
        <dbReference type="SAM" id="MobiDB-lite"/>
    </source>
</evidence>